<keyword evidence="3" id="KW-1185">Reference proteome</keyword>
<evidence type="ECO:0000313" key="2">
    <source>
        <dbReference type="EMBL" id="CAC5420770.1"/>
    </source>
</evidence>
<accession>A0A6J8EJQ4</accession>
<dbReference type="InterPro" id="IPR000210">
    <property type="entry name" value="BTB/POZ_dom"/>
</dbReference>
<dbReference type="SMART" id="SM00225">
    <property type="entry name" value="BTB"/>
    <property type="match status" value="1"/>
</dbReference>
<dbReference type="OrthoDB" id="6130247at2759"/>
<dbReference type="SUPFAM" id="SSF54695">
    <property type="entry name" value="POZ domain"/>
    <property type="match status" value="1"/>
</dbReference>
<name>A0A6J8EJQ4_MYTCO</name>
<evidence type="ECO:0000313" key="3">
    <source>
        <dbReference type="Proteomes" id="UP000507470"/>
    </source>
</evidence>
<dbReference type="Pfam" id="PF00651">
    <property type="entry name" value="BTB"/>
    <property type="match status" value="1"/>
</dbReference>
<organism evidence="2 3">
    <name type="scientific">Mytilus coruscus</name>
    <name type="common">Sea mussel</name>
    <dbReference type="NCBI Taxonomy" id="42192"/>
    <lineage>
        <taxon>Eukaryota</taxon>
        <taxon>Metazoa</taxon>
        <taxon>Spiralia</taxon>
        <taxon>Lophotrochozoa</taxon>
        <taxon>Mollusca</taxon>
        <taxon>Bivalvia</taxon>
        <taxon>Autobranchia</taxon>
        <taxon>Pteriomorphia</taxon>
        <taxon>Mytilida</taxon>
        <taxon>Mytiloidea</taxon>
        <taxon>Mytilidae</taxon>
        <taxon>Mytilinae</taxon>
        <taxon>Mytilus</taxon>
    </lineage>
</organism>
<proteinExistence type="predicted"/>
<evidence type="ECO:0000259" key="1">
    <source>
        <dbReference type="PROSITE" id="PS50097"/>
    </source>
</evidence>
<dbReference type="Gene3D" id="3.30.710.10">
    <property type="entry name" value="Potassium Channel Kv1.1, Chain A"/>
    <property type="match status" value="1"/>
</dbReference>
<dbReference type="Proteomes" id="UP000507470">
    <property type="component" value="Unassembled WGS sequence"/>
</dbReference>
<dbReference type="PROSITE" id="PS50097">
    <property type="entry name" value="BTB"/>
    <property type="match status" value="1"/>
</dbReference>
<protein>
    <recommendedName>
        <fullName evidence="1">BTB domain-containing protein</fullName>
    </recommendedName>
</protein>
<dbReference type="InterPro" id="IPR011333">
    <property type="entry name" value="SKP1/BTB/POZ_sf"/>
</dbReference>
<sequence>MSKPKKIKKDPDYISTAEFMKIISPFVYHDLTLKVGKIQFRVNKKQLMDASPVFNQMLSADFKEKNAKETILKGKDPGAFGLFLRYTLPGFEEDELKETDAHLILPIAHEYQTEKTLTRIDASLTEYSTAMADSLTSEQVIDSIIEAEFFGLSDYLETCIKIASHKTFNALAKNENFNKISKDTRYTISMERWEELDDTYRENQYEVGRRNDVLDEPEYLVPVSEYEEIDDNQMSDINTGNLVQASTSEQETAEVLLEDPGGISSETHVYQDIDESQFEIHIYKEFEQ</sequence>
<dbReference type="PANTHER" id="PTHR22744">
    <property type="entry name" value="HELIX LOOP HELIX PROTEIN 21-RELATED"/>
    <property type="match status" value="1"/>
</dbReference>
<dbReference type="CDD" id="cd18186">
    <property type="entry name" value="BTB_POZ_ZBTB_KLHL-like"/>
    <property type="match status" value="1"/>
</dbReference>
<reference evidence="2 3" key="1">
    <citation type="submission" date="2020-06" db="EMBL/GenBank/DDBJ databases">
        <authorList>
            <person name="Li R."/>
            <person name="Bekaert M."/>
        </authorList>
    </citation>
    <scope>NUCLEOTIDE SEQUENCE [LARGE SCALE GENOMIC DNA]</scope>
    <source>
        <strain evidence="3">wild</strain>
    </source>
</reference>
<dbReference type="EMBL" id="CACVKT020009166">
    <property type="protein sequence ID" value="CAC5420770.1"/>
    <property type="molecule type" value="Genomic_DNA"/>
</dbReference>
<dbReference type="PANTHER" id="PTHR22744:SF17">
    <property type="entry name" value="BTB DOMAIN-CONTAINING PROTEIN"/>
    <property type="match status" value="1"/>
</dbReference>
<feature type="domain" description="BTB" evidence="1">
    <location>
        <begin position="29"/>
        <end position="90"/>
    </location>
</feature>
<dbReference type="AlphaFoldDB" id="A0A6J8EJQ4"/>
<gene>
    <name evidence="2" type="ORF">MCOR_52961</name>
</gene>